<keyword evidence="7" id="KW-0131">Cell cycle</keyword>
<evidence type="ECO:0000256" key="6">
    <source>
        <dbReference type="ARBA" id="ARBA00022984"/>
    </source>
</evidence>
<dbReference type="GO" id="GO:0071555">
    <property type="term" value="P:cell wall organization"/>
    <property type="evidence" value="ECO:0007669"/>
    <property type="project" value="UniProtKB-KW"/>
</dbReference>
<dbReference type="PANTHER" id="PTHR43445:SF3">
    <property type="entry name" value="UDP-N-ACETYLMURAMATE--L-ALANINE LIGASE"/>
    <property type="match status" value="1"/>
</dbReference>
<feature type="domain" description="Mur ligase C-terminal" evidence="10">
    <location>
        <begin position="328"/>
        <end position="461"/>
    </location>
</feature>
<dbReference type="InterPro" id="IPR013221">
    <property type="entry name" value="Mur_ligase_cen"/>
</dbReference>
<evidence type="ECO:0000313" key="13">
    <source>
        <dbReference type="Proteomes" id="UP000236327"/>
    </source>
</evidence>
<feature type="domain" description="Mur ligase N-terminal catalytic" evidence="9">
    <location>
        <begin position="21"/>
        <end position="120"/>
    </location>
</feature>
<keyword evidence="5" id="KW-0133">Cell shape</keyword>
<dbReference type="EMBL" id="LYMM01000027">
    <property type="protein sequence ID" value="PNU05345.1"/>
    <property type="molecule type" value="Genomic_DNA"/>
</dbReference>
<dbReference type="PANTHER" id="PTHR43445">
    <property type="entry name" value="UDP-N-ACETYLMURAMATE--L-ALANINE LIGASE-RELATED"/>
    <property type="match status" value="1"/>
</dbReference>
<dbReference type="SUPFAM" id="SSF53623">
    <property type="entry name" value="MurD-like peptide ligases, catalytic domain"/>
    <property type="match status" value="1"/>
</dbReference>
<dbReference type="GO" id="GO:0016881">
    <property type="term" value="F:acid-amino acid ligase activity"/>
    <property type="evidence" value="ECO:0007669"/>
    <property type="project" value="InterPro"/>
</dbReference>
<keyword evidence="13" id="KW-1185">Reference proteome</keyword>
<proteinExistence type="predicted"/>
<accession>A0A2K2G2R5</accession>
<keyword evidence="8" id="KW-0961">Cell wall biogenesis/degradation</keyword>
<dbReference type="Gene3D" id="3.40.50.720">
    <property type="entry name" value="NAD(P)-binding Rossmann-like Domain"/>
    <property type="match status" value="1"/>
</dbReference>
<dbReference type="RefSeq" id="WP_103095521.1">
    <property type="nucleotide sequence ID" value="NZ_LYMM01000027.1"/>
</dbReference>
<comment type="caution">
    <text evidence="12">The sequence shown here is derived from an EMBL/GenBank/DDBJ whole genome shotgun (WGS) entry which is preliminary data.</text>
</comment>
<evidence type="ECO:0000256" key="8">
    <source>
        <dbReference type="ARBA" id="ARBA00023316"/>
    </source>
</evidence>
<reference evidence="12 13" key="1">
    <citation type="submission" date="2016-05" db="EMBL/GenBank/DDBJ databases">
        <title>Complete genome sequence of Novosphingobium guangzhouense SA925(T).</title>
        <authorList>
            <person name="Sha S."/>
        </authorList>
    </citation>
    <scope>NUCLEOTIDE SEQUENCE [LARGE SCALE GENOMIC DNA]</scope>
    <source>
        <strain evidence="12 13">SA925</strain>
    </source>
</reference>
<sequence length="477" mass="49888">MTDVTTAVTEATDLTTHPWFFCGIGGSGMLPLALILRGHGARIGGSDRSRDQGRTPEKFAWLESLGFDLFPQDGSGVVSAAQTLVASAAVEDTVPEVVRASELGCPRMSRAQLLATLFNAAPFSIAIGGTSGKSTVTGMTGWIMTVAGRDPTIMNGAVMKNFASPDAPFASARVGQGNGFVSEVDESDGSIALYRPKVAVLGNVSLDHKSLEELRQLFGDFLARADVSAVNLDDAETSALAGRARALVTFGITSDEAQIAAVDVVEGPTTLTATIVDRRDDTQHPLTLKVPGRHNLYNALAAIAAANAAGVPVAEAVAALASFDGLARRFDIVGTSPSGIAVIDDFGHNPDKVSATLATLKAHPGRVIAFFQPHGYGPLRQMGAELAEVIARKLGPDDVTILCDPVYFGGTVDRSEGSERIVRLIESHGGRAEYVPSRADCGKRIAAIAKPGDRVVIMGARDDTLTVFAREVLAALP</sequence>
<keyword evidence="3" id="KW-0547">Nucleotide-binding</keyword>
<keyword evidence="2" id="KW-0132">Cell division</keyword>
<keyword evidence="6" id="KW-0573">Peptidoglycan synthesis</keyword>
<dbReference type="Pfam" id="PF08245">
    <property type="entry name" value="Mur_ligase_M"/>
    <property type="match status" value="1"/>
</dbReference>
<dbReference type="Gene3D" id="3.90.190.20">
    <property type="entry name" value="Mur ligase, C-terminal domain"/>
    <property type="match status" value="1"/>
</dbReference>
<evidence type="ECO:0000256" key="2">
    <source>
        <dbReference type="ARBA" id="ARBA00022618"/>
    </source>
</evidence>
<dbReference type="SUPFAM" id="SSF53244">
    <property type="entry name" value="MurD-like peptide ligases, peptide-binding domain"/>
    <property type="match status" value="1"/>
</dbReference>
<dbReference type="GO" id="GO:0051301">
    <property type="term" value="P:cell division"/>
    <property type="evidence" value="ECO:0007669"/>
    <property type="project" value="UniProtKB-KW"/>
</dbReference>
<evidence type="ECO:0000256" key="1">
    <source>
        <dbReference type="ARBA" id="ARBA00022598"/>
    </source>
</evidence>
<evidence type="ECO:0000313" key="12">
    <source>
        <dbReference type="EMBL" id="PNU05345.1"/>
    </source>
</evidence>
<dbReference type="GO" id="GO:0009252">
    <property type="term" value="P:peptidoglycan biosynthetic process"/>
    <property type="evidence" value="ECO:0007669"/>
    <property type="project" value="UniProtKB-KW"/>
</dbReference>
<dbReference type="SUPFAM" id="SSF51984">
    <property type="entry name" value="MurCD N-terminal domain"/>
    <property type="match status" value="1"/>
</dbReference>
<dbReference type="InterPro" id="IPR036615">
    <property type="entry name" value="Mur_ligase_C_dom_sf"/>
</dbReference>
<dbReference type="Gene3D" id="3.40.1190.10">
    <property type="entry name" value="Mur-like, catalytic domain"/>
    <property type="match status" value="1"/>
</dbReference>
<dbReference type="Pfam" id="PF02875">
    <property type="entry name" value="Mur_ligase_C"/>
    <property type="match status" value="1"/>
</dbReference>
<dbReference type="InterPro" id="IPR004101">
    <property type="entry name" value="Mur_ligase_C"/>
</dbReference>
<evidence type="ECO:0000256" key="3">
    <source>
        <dbReference type="ARBA" id="ARBA00022741"/>
    </source>
</evidence>
<evidence type="ECO:0000256" key="7">
    <source>
        <dbReference type="ARBA" id="ARBA00023306"/>
    </source>
</evidence>
<dbReference type="InterPro" id="IPR000713">
    <property type="entry name" value="Mur_ligase_N"/>
</dbReference>
<protein>
    <submittedName>
        <fullName evidence="12">UDP-N-acetylmuramate--alanine ligase</fullName>
    </submittedName>
</protein>
<evidence type="ECO:0000259" key="9">
    <source>
        <dbReference type="Pfam" id="PF01225"/>
    </source>
</evidence>
<name>A0A2K2G2R5_9SPHN</name>
<organism evidence="12 13">
    <name type="scientific">Novosphingobium guangzhouense</name>
    <dbReference type="NCBI Taxonomy" id="1850347"/>
    <lineage>
        <taxon>Bacteria</taxon>
        <taxon>Pseudomonadati</taxon>
        <taxon>Pseudomonadota</taxon>
        <taxon>Alphaproteobacteria</taxon>
        <taxon>Sphingomonadales</taxon>
        <taxon>Sphingomonadaceae</taxon>
        <taxon>Novosphingobium</taxon>
    </lineage>
</organism>
<evidence type="ECO:0000259" key="10">
    <source>
        <dbReference type="Pfam" id="PF02875"/>
    </source>
</evidence>
<feature type="domain" description="Mur ligase central" evidence="11">
    <location>
        <begin position="127"/>
        <end position="306"/>
    </location>
</feature>
<dbReference type="InterPro" id="IPR036565">
    <property type="entry name" value="Mur-like_cat_sf"/>
</dbReference>
<evidence type="ECO:0000256" key="5">
    <source>
        <dbReference type="ARBA" id="ARBA00022960"/>
    </source>
</evidence>
<evidence type="ECO:0000259" key="11">
    <source>
        <dbReference type="Pfam" id="PF08245"/>
    </source>
</evidence>
<evidence type="ECO:0000256" key="4">
    <source>
        <dbReference type="ARBA" id="ARBA00022840"/>
    </source>
</evidence>
<dbReference type="GO" id="GO:0008360">
    <property type="term" value="P:regulation of cell shape"/>
    <property type="evidence" value="ECO:0007669"/>
    <property type="project" value="UniProtKB-KW"/>
</dbReference>
<keyword evidence="1 12" id="KW-0436">Ligase</keyword>
<dbReference type="Pfam" id="PF01225">
    <property type="entry name" value="Mur_ligase"/>
    <property type="match status" value="1"/>
</dbReference>
<dbReference type="AlphaFoldDB" id="A0A2K2G2R5"/>
<keyword evidence="4" id="KW-0067">ATP-binding</keyword>
<dbReference type="GO" id="GO:0005524">
    <property type="term" value="F:ATP binding"/>
    <property type="evidence" value="ECO:0007669"/>
    <property type="project" value="UniProtKB-KW"/>
</dbReference>
<dbReference type="OrthoDB" id="9804126at2"/>
<gene>
    <name evidence="12" type="ORF">A8V01_17420</name>
</gene>
<dbReference type="Proteomes" id="UP000236327">
    <property type="component" value="Unassembled WGS sequence"/>
</dbReference>
<dbReference type="InterPro" id="IPR050061">
    <property type="entry name" value="MurCDEF_pg_biosynth"/>
</dbReference>